<sequence>MRFFTPPAMRIPLPAAKLPMQTRTPEQQNAAIALLEALSTLSPEHSAWYAQWKPDILRHKEHMQGQQNRHAPGSGI</sequence>
<gene>
    <name evidence="1" type="ORF">PYTT_1070</name>
</gene>
<dbReference type="Proteomes" id="UP000176204">
    <property type="component" value="Chromosome I"/>
</dbReference>
<dbReference type="STRING" id="1679444.PYTT_1070"/>
<dbReference type="AlphaFoldDB" id="A0A1C7PD71"/>
<dbReference type="KEGG" id="agl:PYTT_1070"/>
<protein>
    <submittedName>
        <fullName evidence="1">Uncharacterized protein</fullName>
    </submittedName>
</protein>
<keyword evidence="2" id="KW-1185">Reference proteome</keyword>
<reference evidence="2" key="1">
    <citation type="submission" date="2016-09" db="EMBL/GenBank/DDBJ databases">
        <authorList>
            <person name="Koehorst J."/>
        </authorList>
    </citation>
    <scope>NUCLEOTIDE SEQUENCE [LARGE SCALE GENOMIC DNA]</scope>
</reference>
<evidence type="ECO:0000313" key="2">
    <source>
        <dbReference type="Proteomes" id="UP000176204"/>
    </source>
</evidence>
<dbReference type="EMBL" id="LT629973">
    <property type="protein sequence ID" value="SEH83120.1"/>
    <property type="molecule type" value="Genomic_DNA"/>
</dbReference>
<accession>A0A1C7PD71</accession>
<organism evidence="1 2">
    <name type="scientific">Akkermansia glycaniphila</name>
    <dbReference type="NCBI Taxonomy" id="1679444"/>
    <lineage>
        <taxon>Bacteria</taxon>
        <taxon>Pseudomonadati</taxon>
        <taxon>Verrucomicrobiota</taxon>
        <taxon>Verrucomicrobiia</taxon>
        <taxon>Verrucomicrobiales</taxon>
        <taxon>Akkermansiaceae</taxon>
        <taxon>Akkermansia</taxon>
    </lineage>
</organism>
<name>A0A1C7PD71_9BACT</name>
<evidence type="ECO:0000313" key="1">
    <source>
        <dbReference type="EMBL" id="SEH83120.1"/>
    </source>
</evidence>
<proteinExistence type="predicted"/>